<feature type="region of interest" description="Disordered" evidence="2">
    <location>
        <begin position="1"/>
        <end position="28"/>
    </location>
</feature>
<evidence type="ECO:0000256" key="2">
    <source>
        <dbReference type="SAM" id="MobiDB-lite"/>
    </source>
</evidence>
<feature type="domain" description="BEN" evidence="3">
    <location>
        <begin position="176"/>
        <end position="268"/>
    </location>
</feature>
<evidence type="ECO:0000256" key="1">
    <source>
        <dbReference type="SAM" id="Coils"/>
    </source>
</evidence>
<evidence type="ECO:0000313" key="4">
    <source>
        <dbReference type="EMBL" id="PIK42701.1"/>
    </source>
</evidence>
<gene>
    <name evidence="4" type="ORF">BSL78_20425</name>
</gene>
<dbReference type="InterPro" id="IPR018379">
    <property type="entry name" value="BEN_domain"/>
</dbReference>
<evidence type="ECO:0000259" key="3">
    <source>
        <dbReference type="PROSITE" id="PS51457"/>
    </source>
</evidence>
<keyword evidence="5" id="KW-1185">Reference proteome</keyword>
<dbReference type="GO" id="GO:0003677">
    <property type="term" value="F:DNA binding"/>
    <property type="evidence" value="ECO:0007669"/>
    <property type="project" value="InterPro"/>
</dbReference>
<organism evidence="4 5">
    <name type="scientific">Stichopus japonicus</name>
    <name type="common">Sea cucumber</name>
    <dbReference type="NCBI Taxonomy" id="307972"/>
    <lineage>
        <taxon>Eukaryota</taxon>
        <taxon>Metazoa</taxon>
        <taxon>Echinodermata</taxon>
        <taxon>Eleutherozoa</taxon>
        <taxon>Echinozoa</taxon>
        <taxon>Holothuroidea</taxon>
        <taxon>Aspidochirotacea</taxon>
        <taxon>Aspidochirotida</taxon>
        <taxon>Stichopodidae</taxon>
        <taxon>Apostichopus</taxon>
    </lineage>
</organism>
<proteinExistence type="predicted"/>
<keyword evidence="1" id="KW-0175">Coiled coil</keyword>
<protein>
    <recommendedName>
        <fullName evidence="3">BEN domain-containing protein</fullName>
    </recommendedName>
</protein>
<dbReference type="SMART" id="SM01025">
    <property type="entry name" value="BEN"/>
    <property type="match status" value="1"/>
</dbReference>
<evidence type="ECO:0000313" key="5">
    <source>
        <dbReference type="Proteomes" id="UP000230750"/>
    </source>
</evidence>
<feature type="compositionally biased region" description="Pro residues" evidence="2">
    <location>
        <begin position="139"/>
        <end position="158"/>
    </location>
</feature>
<dbReference type="EMBL" id="MRZV01000910">
    <property type="protein sequence ID" value="PIK42701.1"/>
    <property type="molecule type" value="Genomic_DNA"/>
</dbReference>
<name>A0A2G8K3X3_STIJA</name>
<dbReference type="OrthoDB" id="8186171at2759"/>
<feature type="region of interest" description="Disordered" evidence="2">
    <location>
        <begin position="123"/>
        <end position="169"/>
    </location>
</feature>
<feature type="region of interest" description="Disordered" evidence="2">
    <location>
        <begin position="41"/>
        <end position="61"/>
    </location>
</feature>
<comment type="caution">
    <text evidence="4">The sequence shown here is derived from an EMBL/GenBank/DDBJ whole genome shotgun (WGS) entry which is preliminary data.</text>
</comment>
<feature type="compositionally biased region" description="Basic and acidic residues" evidence="2">
    <location>
        <begin position="1"/>
        <end position="10"/>
    </location>
</feature>
<sequence>MREEEHESHQSLRKNVNPSKKAKSAAGQDIIELLLSQRGSCQDGDFSHSDDRDDGSDDVETKLEFLRRENGILKDRLDESKKVEAAQTKIQDLERTILKGLPNILGKFQTLFGRYQQLLETAGTQPAPIQSPVRVRQPQTPPSTPLPPPSTPLPPPSTPSSLAEKPAGPIDRTQVLSDILDPVKVEKAMLAKDYGKLVCQLMRTGFTREDMATSSLTGKSKSGETRKKLDEKKVEEMIRLTLLKFNGVSRTAIRSKMAEKMKDERKAYHLEEQK</sequence>
<reference evidence="4 5" key="1">
    <citation type="journal article" date="2017" name="PLoS Biol.">
        <title>The sea cucumber genome provides insights into morphological evolution and visceral regeneration.</title>
        <authorList>
            <person name="Zhang X."/>
            <person name="Sun L."/>
            <person name="Yuan J."/>
            <person name="Sun Y."/>
            <person name="Gao Y."/>
            <person name="Zhang L."/>
            <person name="Li S."/>
            <person name="Dai H."/>
            <person name="Hamel J.F."/>
            <person name="Liu C."/>
            <person name="Yu Y."/>
            <person name="Liu S."/>
            <person name="Lin W."/>
            <person name="Guo K."/>
            <person name="Jin S."/>
            <person name="Xu P."/>
            <person name="Storey K.B."/>
            <person name="Huan P."/>
            <person name="Zhang T."/>
            <person name="Zhou Y."/>
            <person name="Zhang J."/>
            <person name="Lin C."/>
            <person name="Li X."/>
            <person name="Xing L."/>
            <person name="Huo D."/>
            <person name="Sun M."/>
            <person name="Wang L."/>
            <person name="Mercier A."/>
            <person name="Li F."/>
            <person name="Yang H."/>
            <person name="Xiang J."/>
        </authorList>
    </citation>
    <scope>NUCLEOTIDE SEQUENCE [LARGE SCALE GENOMIC DNA]</scope>
    <source>
        <strain evidence="4">Shaxun</strain>
        <tissue evidence="4">Muscle</tissue>
    </source>
</reference>
<accession>A0A2G8K3X3</accession>
<dbReference type="Gene3D" id="1.10.10.2590">
    <property type="entry name" value="BEN domain"/>
    <property type="match status" value="1"/>
</dbReference>
<dbReference type="Proteomes" id="UP000230750">
    <property type="component" value="Unassembled WGS sequence"/>
</dbReference>
<dbReference type="Pfam" id="PF10523">
    <property type="entry name" value="BEN"/>
    <property type="match status" value="1"/>
</dbReference>
<dbReference type="PROSITE" id="PS51457">
    <property type="entry name" value="BEN"/>
    <property type="match status" value="1"/>
</dbReference>
<feature type="coiled-coil region" evidence="1">
    <location>
        <begin position="63"/>
        <end position="96"/>
    </location>
</feature>
<dbReference type="AlphaFoldDB" id="A0A2G8K3X3"/>